<dbReference type="InterPro" id="IPR005324">
    <property type="entry name" value="Ribosomal_uS5_C"/>
</dbReference>
<comment type="similarity">
    <text evidence="1 7">Belongs to the universal ribosomal protein uS5 family.</text>
</comment>
<evidence type="ECO:0000256" key="1">
    <source>
        <dbReference type="ARBA" id="ARBA00008945"/>
    </source>
</evidence>
<dbReference type="FunFam" id="3.30.160.20:FF:000002">
    <property type="entry name" value="40S ribosomal protein S2"/>
    <property type="match status" value="1"/>
</dbReference>
<dbReference type="GO" id="GO:0003723">
    <property type="term" value="F:RNA binding"/>
    <property type="evidence" value="ECO:0007669"/>
    <property type="project" value="InterPro"/>
</dbReference>
<organism evidence="10 11">
    <name type="scientific">Nematocida parisii (strain ERTm3)</name>
    <name type="common">Nematode killer fungus</name>
    <dbReference type="NCBI Taxonomy" id="935791"/>
    <lineage>
        <taxon>Eukaryota</taxon>
        <taxon>Fungi</taxon>
        <taxon>Fungi incertae sedis</taxon>
        <taxon>Microsporidia</taxon>
        <taxon>Nematocida</taxon>
    </lineage>
</organism>
<dbReference type="GO" id="GO:0022627">
    <property type="term" value="C:cytosolic small ribosomal subunit"/>
    <property type="evidence" value="ECO:0007669"/>
    <property type="project" value="TreeGrafter"/>
</dbReference>
<accession>I3EEA9</accession>
<evidence type="ECO:0000259" key="9">
    <source>
        <dbReference type="PROSITE" id="PS50881"/>
    </source>
</evidence>
<sequence length="258" mass="28122">MAAELKTEAQQPETQKTDRQEKGQKGGMRKPREEKKWVPMTNLGKIVQMGKMTLNDIYTNSLKIQEPEIIDFLVGSKLKDEVLCIKSIQKQTKAGQRTRIKAVVIVGDGNGSIGLGVKSAKEARGAIEKATQVAKCNMQPIDFGWWDRKIGEPHTVKVRGSGKCGSVNITLIPAPKGTGIVAATIPKKIFQMAGVKDVFTASSGRTSASENFAKATISALQKCNTFYSPENWGTPEPIPSPLQVYSDLISNFSQKLSI</sequence>
<dbReference type="InterPro" id="IPR020568">
    <property type="entry name" value="Ribosomal_Su5_D2-typ_SF"/>
</dbReference>
<dbReference type="VEuPathDB" id="MicrosporidiaDB:NEQG_02103"/>
<dbReference type="PROSITE" id="PS00585">
    <property type="entry name" value="RIBOSOMAL_S5"/>
    <property type="match status" value="1"/>
</dbReference>
<evidence type="ECO:0000256" key="7">
    <source>
        <dbReference type="RuleBase" id="RU003823"/>
    </source>
</evidence>
<feature type="domain" description="S5 DRBM" evidence="9">
    <location>
        <begin position="78"/>
        <end position="141"/>
    </location>
</feature>
<protein>
    <recommendedName>
        <fullName evidence="4">Small ribosomal subunit protein uS5</fullName>
    </recommendedName>
    <alternativeName>
        <fullName evidence="5">40S ribosomal protein S2</fullName>
    </alternativeName>
</protein>
<dbReference type="AlphaFoldDB" id="I3EEA9"/>
<dbReference type="PANTHER" id="PTHR13718:SF4">
    <property type="entry name" value="40S RIBOSOMAL PROTEIN S2"/>
    <property type="match status" value="1"/>
</dbReference>
<dbReference type="InterPro" id="IPR014721">
    <property type="entry name" value="Ribsml_uS5_D2-typ_fold_subgr"/>
</dbReference>
<evidence type="ECO:0000256" key="3">
    <source>
        <dbReference type="ARBA" id="ARBA00023274"/>
    </source>
</evidence>
<evidence type="ECO:0000256" key="8">
    <source>
        <dbReference type="SAM" id="MobiDB-lite"/>
    </source>
</evidence>
<dbReference type="NCBIfam" id="TIGR01020">
    <property type="entry name" value="uS5_euk_arch"/>
    <property type="match status" value="1"/>
</dbReference>
<keyword evidence="11" id="KW-1185">Reference proteome</keyword>
<dbReference type="InterPro" id="IPR005711">
    <property type="entry name" value="Ribosomal_uS5_euk/arc"/>
</dbReference>
<dbReference type="PANTHER" id="PTHR13718">
    <property type="entry name" value="RIBOSOMAL S SUBUNIT"/>
    <property type="match status" value="1"/>
</dbReference>
<dbReference type="SUPFAM" id="SSF54211">
    <property type="entry name" value="Ribosomal protein S5 domain 2-like"/>
    <property type="match status" value="1"/>
</dbReference>
<dbReference type="STRING" id="935791.I3EEA9"/>
<dbReference type="Pfam" id="PF00333">
    <property type="entry name" value="Ribosomal_S5"/>
    <property type="match status" value="1"/>
</dbReference>
<dbReference type="GO" id="GO:0003735">
    <property type="term" value="F:structural constituent of ribosome"/>
    <property type="evidence" value="ECO:0007669"/>
    <property type="project" value="UniProtKB-UniRule"/>
</dbReference>
<feature type="region of interest" description="Disordered" evidence="8">
    <location>
        <begin position="1"/>
        <end position="36"/>
    </location>
</feature>
<reference evidence="10" key="1">
    <citation type="submission" date="2011-01" db="EMBL/GenBank/DDBJ databases">
        <title>The Genome Sequence of Nematocida parisii strain ERTm3.</title>
        <authorList>
            <consortium name="The Broad Institute Genome Sequencing Platform"/>
            <consortium name="The Broad Institute Genome Sequencing Center for Infectious Disease"/>
            <person name="Cuomo C."/>
            <person name="Troemel E."/>
            <person name="Young S.K."/>
            <person name="Zeng Q."/>
            <person name="Gargeya S."/>
            <person name="Fitzgerald M."/>
            <person name="Haas B."/>
            <person name="Abouelleil A."/>
            <person name="Alvarado L."/>
            <person name="Arachchi H.M."/>
            <person name="Berlin A."/>
            <person name="Chapman S.B."/>
            <person name="Gearin G."/>
            <person name="Goldberg J."/>
            <person name="Griggs A."/>
            <person name="Gujja S."/>
            <person name="Hansen M."/>
            <person name="Heiman D."/>
            <person name="Howarth C."/>
            <person name="Larimer J."/>
            <person name="Lui A."/>
            <person name="MacDonald P.J.P."/>
            <person name="McCowen C."/>
            <person name="Montmayeur A."/>
            <person name="Murphy C."/>
            <person name="Neiman D."/>
            <person name="Pearson M."/>
            <person name="Priest M."/>
            <person name="Roberts A."/>
            <person name="Saif S."/>
            <person name="Shea T."/>
            <person name="Sisk P."/>
            <person name="Stolte C."/>
            <person name="Sykes S."/>
            <person name="Wortman J."/>
            <person name="Nusbaum C."/>
            <person name="Birren B."/>
        </authorList>
    </citation>
    <scope>NUCLEOTIDE SEQUENCE</scope>
    <source>
        <strain evidence="10">ERTm3</strain>
    </source>
</reference>
<dbReference type="OMA" id="PYEEWSD"/>
<dbReference type="Proteomes" id="UP000002872">
    <property type="component" value="Unassembled WGS sequence"/>
</dbReference>
<evidence type="ECO:0000313" key="10">
    <source>
        <dbReference type="EMBL" id="EIJ87556.1"/>
    </source>
</evidence>
<proteinExistence type="inferred from homology"/>
<dbReference type="HOGENOM" id="CLU_065898_0_2_1"/>
<gene>
    <name evidence="10" type="ORF">NEQG_02103</name>
</gene>
<keyword evidence="3 6" id="KW-0687">Ribonucleoprotein</keyword>
<dbReference type="InterPro" id="IPR013810">
    <property type="entry name" value="Ribosomal_uS5_N"/>
</dbReference>
<keyword evidence="2 6" id="KW-0689">Ribosomal protein</keyword>
<evidence type="ECO:0000256" key="6">
    <source>
        <dbReference type="PROSITE-ProRule" id="PRU00268"/>
    </source>
</evidence>
<dbReference type="Gene3D" id="3.30.160.20">
    <property type="match status" value="1"/>
</dbReference>
<dbReference type="FunCoup" id="I3EEA9">
    <property type="interactions" value="183"/>
</dbReference>
<dbReference type="EMBL" id="GL870881">
    <property type="protein sequence ID" value="EIJ87556.1"/>
    <property type="molecule type" value="Genomic_DNA"/>
</dbReference>
<dbReference type="OrthoDB" id="10253125at2759"/>
<evidence type="ECO:0000256" key="4">
    <source>
        <dbReference type="ARBA" id="ARBA00035255"/>
    </source>
</evidence>
<dbReference type="Gene3D" id="3.30.230.10">
    <property type="match status" value="1"/>
</dbReference>
<dbReference type="InterPro" id="IPR000851">
    <property type="entry name" value="Ribosomal_uS5"/>
</dbReference>
<evidence type="ECO:0000256" key="5">
    <source>
        <dbReference type="ARBA" id="ARBA00035407"/>
    </source>
</evidence>
<dbReference type="InParanoid" id="I3EEA9"/>
<dbReference type="FunFam" id="3.30.230.10:FF:000004">
    <property type="entry name" value="40S ribosomal protein S2"/>
    <property type="match status" value="1"/>
</dbReference>
<dbReference type="PROSITE" id="PS50881">
    <property type="entry name" value="S5_DSRBD"/>
    <property type="match status" value="1"/>
</dbReference>
<dbReference type="Pfam" id="PF03719">
    <property type="entry name" value="Ribosomal_S5_C"/>
    <property type="match status" value="1"/>
</dbReference>
<feature type="compositionally biased region" description="Basic and acidic residues" evidence="8">
    <location>
        <begin position="15"/>
        <end position="36"/>
    </location>
</feature>
<evidence type="ECO:0000256" key="2">
    <source>
        <dbReference type="ARBA" id="ARBA00022980"/>
    </source>
</evidence>
<dbReference type="InterPro" id="IPR018192">
    <property type="entry name" value="Ribosomal_uS5_N_CS"/>
</dbReference>
<name>I3EEA9_NEMP3</name>
<dbReference type="SUPFAM" id="SSF54768">
    <property type="entry name" value="dsRNA-binding domain-like"/>
    <property type="match status" value="1"/>
</dbReference>
<dbReference type="GO" id="GO:0006412">
    <property type="term" value="P:translation"/>
    <property type="evidence" value="ECO:0007669"/>
    <property type="project" value="InterPro"/>
</dbReference>
<evidence type="ECO:0000313" key="11">
    <source>
        <dbReference type="Proteomes" id="UP000002872"/>
    </source>
</evidence>